<evidence type="ECO:0000313" key="5">
    <source>
        <dbReference type="EMBL" id="KYC58483.1"/>
    </source>
</evidence>
<feature type="domain" description="ATP-cone" evidence="3">
    <location>
        <begin position="3"/>
        <end position="72"/>
    </location>
</feature>
<keyword evidence="2" id="KW-0067">ATP-binding</keyword>
<comment type="caution">
    <text evidence="4">The sequence shown here is derived from an EMBL/GenBank/DDBJ whole genome shotgun (WGS) entry which is preliminary data.</text>
</comment>
<dbReference type="Proteomes" id="UP000092420">
    <property type="component" value="Unassembled WGS sequence"/>
</dbReference>
<evidence type="ECO:0000259" key="3">
    <source>
        <dbReference type="Pfam" id="PF03477"/>
    </source>
</evidence>
<dbReference type="AlphaFoldDB" id="A0A150JE05"/>
<dbReference type="PATRIC" id="fig|1706433.3.peg.135"/>
<protein>
    <submittedName>
        <fullName evidence="4">Transcriptional regulator NrdR</fullName>
    </submittedName>
</protein>
<keyword evidence="1" id="KW-0547">Nucleotide-binding</keyword>
<accession>A0A150JE05</accession>
<dbReference type="EMBL" id="LNJB01000001">
    <property type="protein sequence ID" value="KYC55482.1"/>
    <property type="molecule type" value="Genomic_DNA"/>
</dbReference>
<dbReference type="GO" id="GO:0005524">
    <property type="term" value="F:ATP binding"/>
    <property type="evidence" value="ECO:0007669"/>
    <property type="project" value="UniProtKB-KW"/>
</dbReference>
<dbReference type="Pfam" id="PF03477">
    <property type="entry name" value="ATP-cone"/>
    <property type="match status" value="1"/>
</dbReference>
<dbReference type="PATRIC" id="fig|1706435.3.peg.222"/>
<evidence type="ECO:0000313" key="6">
    <source>
        <dbReference type="Proteomes" id="UP000092420"/>
    </source>
</evidence>
<proteinExistence type="predicted"/>
<dbReference type="InterPro" id="IPR005144">
    <property type="entry name" value="ATP-cone_dom"/>
</dbReference>
<organism evidence="4 6">
    <name type="scientific">Candidatus Methanofastidiosum methylothiophilum</name>
    <dbReference type="NCBI Taxonomy" id="1705564"/>
    <lineage>
        <taxon>Archaea</taxon>
        <taxon>Methanobacteriati</taxon>
        <taxon>Methanobacteriota</taxon>
        <taxon>Stenosarchaea group</taxon>
        <taxon>Candidatus Methanofastidiosia</taxon>
        <taxon>Candidatus Methanofastidiosales</taxon>
        <taxon>Candidatus Methanofastidiosaceae</taxon>
        <taxon>Candidatus Methanofastidiosum</taxon>
    </lineage>
</organism>
<name>A0A150JE05_9EURY</name>
<reference evidence="4 6" key="1">
    <citation type="journal article" date="2016" name="ISME J.">
        <title>Chasing the elusive Euryarchaeota class WSA2: genomes reveal a uniquely fastidious methyl-reducing methanogen.</title>
        <authorList>
            <person name="Nobu M.K."/>
            <person name="Narihiro T."/>
            <person name="Kuroda K."/>
            <person name="Mei R."/>
            <person name="Liu W.T."/>
        </authorList>
    </citation>
    <scope>NUCLEOTIDE SEQUENCE [LARGE SCALE GENOMIC DNA]</scope>
    <source>
        <strain evidence="4">ADurb1013_Bin02101</strain>
        <strain evidence="5">ADurb1213_Bin02801</strain>
    </source>
</reference>
<sequence length="205" mass="21967">MTYVIRSSGKKEEFDGDKLIASIMEAANNAGIMNQMGIEDLIKSISSNTISYARTQKEVQSKTLSDVILAQILKIGIQMAMQKFGANVSKENILHELINAGLQISNQNTQSNDLLSQLLSASTAKSSSQSNDLLSQLLSASTDKSSSQSNDLLSQLLSASTDKSSSQSNDLLSQLLSASTRKNSSNQDLGEMLIAGMKLANALMK</sequence>
<evidence type="ECO:0000256" key="1">
    <source>
        <dbReference type="ARBA" id="ARBA00022741"/>
    </source>
</evidence>
<gene>
    <name evidence="4" type="ORF">AN188_00134</name>
    <name evidence="5" type="ORF">APG09_00230</name>
</gene>
<accession>A0A150JMJ4</accession>
<evidence type="ECO:0000313" key="4">
    <source>
        <dbReference type="EMBL" id="KYC55482.1"/>
    </source>
</evidence>
<dbReference type="EMBL" id="LNJE01000002">
    <property type="protein sequence ID" value="KYC58483.1"/>
    <property type="molecule type" value="Genomic_DNA"/>
</dbReference>
<evidence type="ECO:0000256" key="2">
    <source>
        <dbReference type="ARBA" id="ARBA00022840"/>
    </source>
</evidence>